<organism evidence="2 3">
    <name type="scientific">Alteriqipengyuania abyssalis</name>
    <dbReference type="NCBI Taxonomy" id="2860200"/>
    <lineage>
        <taxon>Bacteria</taxon>
        <taxon>Pseudomonadati</taxon>
        <taxon>Pseudomonadota</taxon>
        <taxon>Alphaproteobacteria</taxon>
        <taxon>Sphingomonadales</taxon>
        <taxon>Erythrobacteraceae</taxon>
        <taxon>Alteriqipengyuania</taxon>
    </lineage>
</organism>
<evidence type="ECO:0000259" key="1">
    <source>
        <dbReference type="Pfam" id="PF13480"/>
    </source>
</evidence>
<dbReference type="InterPro" id="IPR016181">
    <property type="entry name" value="Acyl_CoA_acyltransferase"/>
</dbReference>
<gene>
    <name evidence="2" type="ORF">KYN89_08955</name>
</gene>
<proteinExistence type="predicted"/>
<dbReference type="RefSeq" id="WP_222824726.1">
    <property type="nucleotide sequence ID" value="NZ_JAHWXP010000002.1"/>
</dbReference>
<sequence length="302" mass="33093">MAAEPVQIAFTLGARRLFSARRMLTPLAFSLEDALAGRTRAGVSPTADGVRVLSAPVTMADTIAARFPGHVVGAREDFRRHYIAMDGSFDDYLARFSGKTRSTLRRKTRKFAQADGGMLDVRSYSTPKEVSRFLDLALPLSEKTYQARLLDAGLPDSEQERATMLADAAADRMRCFLLFLHGEPVAYLSLPVRGDTLVYAHLGYDPAHAALSAGTVLQMEALRMLFEEERFRFFDFTEGEGAHKALFGTHAIACCSFVLLRPTLANRMLLGARAGFDAGVAWGKALVQGNRSLASARRLLKA</sequence>
<dbReference type="Gene3D" id="3.40.630.30">
    <property type="match status" value="1"/>
</dbReference>
<comment type="caution">
    <text evidence="2">The sequence shown here is derived from an EMBL/GenBank/DDBJ whole genome shotgun (WGS) entry which is preliminary data.</text>
</comment>
<dbReference type="Pfam" id="PF13480">
    <property type="entry name" value="Acetyltransf_6"/>
    <property type="match status" value="1"/>
</dbReference>
<dbReference type="EMBL" id="JAHWXP010000002">
    <property type="protein sequence ID" value="MBY8337178.1"/>
    <property type="molecule type" value="Genomic_DNA"/>
</dbReference>
<protein>
    <submittedName>
        <fullName evidence="2">GNAT family N-acetyltransferase</fullName>
    </submittedName>
</protein>
<dbReference type="InterPro" id="IPR038740">
    <property type="entry name" value="BioF2-like_GNAT_dom"/>
</dbReference>
<name>A0ABS7PFC3_9SPHN</name>
<keyword evidence="3" id="KW-1185">Reference proteome</keyword>
<evidence type="ECO:0000313" key="3">
    <source>
        <dbReference type="Proteomes" id="UP000759298"/>
    </source>
</evidence>
<reference evidence="2 3" key="1">
    <citation type="submission" date="2021-07" db="EMBL/GenBank/DDBJ databases">
        <title>Alteriqipengyuania abyssalis NZ-12B nov, sp.nov isolated from deep sea sponge in pacific ocean.</title>
        <authorList>
            <person name="Tareen S."/>
            <person name="Wink J."/>
        </authorList>
    </citation>
    <scope>NUCLEOTIDE SEQUENCE [LARGE SCALE GENOMIC DNA]</scope>
    <source>
        <strain evidence="2 3">NZ-12B</strain>
    </source>
</reference>
<feature type="domain" description="BioF2-like acetyltransferase" evidence="1">
    <location>
        <begin position="99"/>
        <end position="244"/>
    </location>
</feature>
<evidence type="ECO:0000313" key="2">
    <source>
        <dbReference type="EMBL" id="MBY8337178.1"/>
    </source>
</evidence>
<dbReference type="SUPFAM" id="SSF55729">
    <property type="entry name" value="Acyl-CoA N-acyltransferases (Nat)"/>
    <property type="match status" value="1"/>
</dbReference>
<accession>A0ABS7PFC3</accession>
<dbReference type="Proteomes" id="UP000759298">
    <property type="component" value="Unassembled WGS sequence"/>
</dbReference>